<reference evidence="16 17" key="1">
    <citation type="journal article" date="2015" name="Front. Microbiol.">
        <title>Genome sequence of the plant growth promoting endophytic yeast Rhodotorula graminis WP1.</title>
        <authorList>
            <person name="Firrincieli A."/>
            <person name="Otillar R."/>
            <person name="Salamov A."/>
            <person name="Schmutz J."/>
            <person name="Khan Z."/>
            <person name="Redman R.S."/>
            <person name="Fleck N.D."/>
            <person name="Lindquist E."/>
            <person name="Grigoriev I.V."/>
            <person name="Doty S.L."/>
        </authorList>
    </citation>
    <scope>NUCLEOTIDE SEQUENCE [LARGE SCALE GENOMIC DNA]</scope>
    <source>
        <strain evidence="16 17">WP1</strain>
    </source>
</reference>
<evidence type="ECO:0000256" key="4">
    <source>
        <dbReference type="ARBA" id="ARBA00010815"/>
    </source>
</evidence>
<dbReference type="SUPFAM" id="SSF53335">
    <property type="entry name" value="S-adenosyl-L-methionine-dependent methyltransferases"/>
    <property type="match status" value="1"/>
</dbReference>
<evidence type="ECO:0000256" key="9">
    <source>
        <dbReference type="ARBA" id="ARBA00022692"/>
    </source>
</evidence>
<dbReference type="STRING" id="578459.A0A194S254"/>
<keyword evidence="12" id="KW-0443">Lipid metabolism</keyword>
<dbReference type="AlphaFoldDB" id="A0A194S254"/>
<keyword evidence="7" id="KW-0808">Transferase</keyword>
<keyword evidence="13 15" id="KW-0472">Membrane</keyword>
<dbReference type="RefSeq" id="XP_018270731.1">
    <property type="nucleotide sequence ID" value="XM_018413367.1"/>
</dbReference>
<dbReference type="GO" id="GO:0008168">
    <property type="term" value="F:methyltransferase activity"/>
    <property type="evidence" value="ECO:0007669"/>
    <property type="project" value="UniProtKB-KW"/>
</dbReference>
<dbReference type="GO" id="GO:0016020">
    <property type="term" value="C:membrane"/>
    <property type="evidence" value="ECO:0007669"/>
    <property type="project" value="UniProtKB-SubCell"/>
</dbReference>
<feature type="transmembrane region" description="Helical" evidence="15">
    <location>
        <begin position="60"/>
        <end position="79"/>
    </location>
</feature>
<feature type="transmembrane region" description="Helical" evidence="15">
    <location>
        <begin position="31"/>
        <end position="48"/>
    </location>
</feature>
<evidence type="ECO:0000256" key="3">
    <source>
        <dbReference type="ARBA" id="ARBA00004991"/>
    </source>
</evidence>
<evidence type="ECO:0000256" key="10">
    <source>
        <dbReference type="ARBA" id="ARBA00022919"/>
    </source>
</evidence>
<keyword evidence="17" id="KW-1185">Reference proteome</keyword>
<keyword evidence="6" id="KW-0489">Methyltransferase</keyword>
<dbReference type="InterPro" id="IPR029063">
    <property type="entry name" value="SAM-dependent_MTases_sf"/>
</dbReference>
<evidence type="ECO:0000256" key="7">
    <source>
        <dbReference type="ARBA" id="ARBA00022679"/>
    </source>
</evidence>
<dbReference type="GO" id="GO:0006665">
    <property type="term" value="P:sphingolipid metabolic process"/>
    <property type="evidence" value="ECO:0007669"/>
    <property type="project" value="UniProtKB-KW"/>
</dbReference>
<dbReference type="GO" id="GO:0032259">
    <property type="term" value="P:methylation"/>
    <property type="evidence" value="ECO:0007669"/>
    <property type="project" value="UniProtKB-KW"/>
</dbReference>
<keyword evidence="11 15" id="KW-1133">Transmembrane helix</keyword>
<keyword evidence="9 15" id="KW-0812">Transmembrane</keyword>
<dbReference type="Proteomes" id="UP000053890">
    <property type="component" value="Unassembled WGS sequence"/>
</dbReference>
<dbReference type="EC" id="2.1.1.317" evidence="14"/>
<evidence type="ECO:0000256" key="11">
    <source>
        <dbReference type="ARBA" id="ARBA00022989"/>
    </source>
</evidence>
<protein>
    <recommendedName>
        <fullName evidence="14">sphingolipid C(9)-methyltransferase</fullName>
        <ecNumber evidence="14">2.1.1.317</ecNumber>
    </recommendedName>
</protein>
<evidence type="ECO:0000256" key="8">
    <source>
        <dbReference type="ARBA" id="ARBA00022691"/>
    </source>
</evidence>
<dbReference type="Pfam" id="PF02353">
    <property type="entry name" value="CMAS"/>
    <property type="match status" value="1"/>
</dbReference>
<evidence type="ECO:0000313" key="16">
    <source>
        <dbReference type="EMBL" id="KPV74682.1"/>
    </source>
</evidence>
<evidence type="ECO:0000256" key="5">
    <source>
        <dbReference type="ARBA" id="ARBA00022516"/>
    </source>
</evidence>
<comment type="similarity">
    <text evidence="4">Belongs to the CFA/CMAS family.</text>
</comment>
<gene>
    <name evidence="16" type="ORF">RHOBADRAFT_36593</name>
</gene>
<comment type="pathway">
    <text evidence="3">Sphingolipid metabolism.</text>
</comment>
<dbReference type="OrthoDB" id="412182at2759"/>
<evidence type="ECO:0000256" key="14">
    <source>
        <dbReference type="ARBA" id="ARBA00039020"/>
    </source>
</evidence>
<organism evidence="16 17">
    <name type="scientific">Rhodotorula graminis (strain WP1)</name>
    <dbReference type="NCBI Taxonomy" id="578459"/>
    <lineage>
        <taxon>Eukaryota</taxon>
        <taxon>Fungi</taxon>
        <taxon>Dikarya</taxon>
        <taxon>Basidiomycota</taxon>
        <taxon>Pucciniomycotina</taxon>
        <taxon>Microbotryomycetes</taxon>
        <taxon>Sporidiobolales</taxon>
        <taxon>Sporidiobolaceae</taxon>
        <taxon>Rhodotorula</taxon>
    </lineage>
</organism>
<evidence type="ECO:0000256" key="13">
    <source>
        <dbReference type="ARBA" id="ARBA00023136"/>
    </source>
</evidence>
<dbReference type="OMA" id="GFKTWLF"/>
<evidence type="ECO:0000256" key="15">
    <source>
        <dbReference type="SAM" id="Phobius"/>
    </source>
</evidence>
<proteinExistence type="inferred from homology"/>
<sequence>MAAKYDPKVGLKVTSRAAIANAPFPVDGNGTFSNLQLAAVVLFVPYVLSRFVPFVSFRTAYVLLLVVTGVPTTICYWMLMSRANVRVRDEGIFPGNDLEHYITITDPALKEQYSGQKKIPMQVFYDSYFAGKIDIKGDMLELLEWRHDWMSFPMTVELMRYVLTKLIPDVIFHSAGQDEEQVTDHYDRGDDFHEWFLGPRMIYTSGVISDIDRKETLEELQDNKLAVVCHKLQLKPTDRLLDIGCGWGTLVTYAAKNFDCDATGVTLSKNQAEFGTKRIADNGVDAAKARILRTDFRNLDKSQKFDKIVSLEMAEHVGIRRYNTFLADVYNLLEDDGILVFQVAGIRPSWQYEDLIWGLFMNKYVFPGADASCALNWVIGRLEGVGFEVTNVDVIGVHYSATLHRWYENWIKNEDKVKATYGEKWYRTWLYFLASSVITSRQGGASCFQITLHKNLNKYHRVEDIPAHTSLHPTLTKEPKLVV</sequence>
<dbReference type="InterPro" id="IPR052290">
    <property type="entry name" value="Sphingo_C9-MT"/>
</dbReference>
<comment type="pathway">
    <text evidence="2">Lipid metabolism; sphingolipid metabolism.</text>
</comment>
<name>A0A194S254_RHOGW</name>
<dbReference type="PANTHER" id="PTHR45197:SF1">
    <property type="entry name" value="SPHINGOLIPID C9-METHYLTRANSFERASE A-RELATED"/>
    <property type="match status" value="1"/>
</dbReference>
<dbReference type="CDD" id="cd02440">
    <property type="entry name" value="AdoMet_MTases"/>
    <property type="match status" value="1"/>
</dbReference>
<accession>A0A194S254</accession>
<keyword evidence="8" id="KW-0949">S-adenosyl-L-methionine</keyword>
<comment type="subcellular location">
    <subcellularLocation>
        <location evidence="1">Membrane</location>
        <topology evidence="1">Multi-pass membrane protein</topology>
    </subcellularLocation>
</comment>
<evidence type="ECO:0000313" key="17">
    <source>
        <dbReference type="Proteomes" id="UP000053890"/>
    </source>
</evidence>
<dbReference type="Gene3D" id="3.40.50.150">
    <property type="entry name" value="Vaccinia Virus protein VP39"/>
    <property type="match status" value="1"/>
</dbReference>
<evidence type="ECO:0000256" key="12">
    <source>
        <dbReference type="ARBA" id="ARBA00023098"/>
    </source>
</evidence>
<dbReference type="PANTHER" id="PTHR45197">
    <property type="entry name" value="SYNTHASE, PUTATIVE (AFU_ORTHOLOGUE AFUA_7G04190)-RELATED"/>
    <property type="match status" value="1"/>
</dbReference>
<dbReference type="GeneID" id="28973816"/>
<keyword evidence="5" id="KW-0444">Lipid biosynthesis</keyword>
<evidence type="ECO:0000256" key="6">
    <source>
        <dbReference type="ARBA" id="ARBA00022603"/>
    </source>
</evidence>
<evidence type="ECO:0000256" key="2">
    <source>
        <dbReference type="ARBA" id="ARBA00004760"/>
    </source>
</evidence>
<evidence type="ECO:0000256" key="1">
    <source>
        <dbReference type="ARBA" id="ARBA00004141"/>
    </source>
</evidence>
<keyword evidence="10" id="KW-0746">Sphingolipid metabolism</keyword>
<dbReference type="EMBL" id="KQ474079">
    <property type="protein sequence ID" value="KPV74682.1"/>
    <property type="molecule type" value="Genomic_DNA"/>
</dbReference>